<name>A0A6J6DPV0_9ZZZZ</name>
<dbReference type="EMBL" id="CAEZTH010000086">
    <property type="protein sequence ID" value="CAB4566087.1"/>
    <property type="molecule type" value="Genomic_DNA"/>
</dbReference>
<sequence length="40" mass="4212">MITVMTVDKAACQIVNQTTPSVFGSTSLANQLPDSPSKET</sequence>
<gene>
    <name evidence="1" type="ORF">UFOPK1639_00735</name>
</gene>
<evidence type="ECO:0000313" key="1">
    <source>
        <dbReference type="EMBL" id="CAB4566087.1"/>
    </source>
</evidence>
<accession>A0A6J6DPV0</accession>
<dbReference type="AlphaFoldDB" id="A0A6J6DPV0"/>
<protein>
    <submittedName>
        <fullName evidence="1">Unannotated protein</fullName>
    </submittedName>
</protein>
<reference evidence="1" key="1">
    <citation type="submission" date="2020-05" db="EMBL/GenBank/DDBJ databases">
        <authorList>
            <person name="Chiriac C."/>
            <person name="Salcher M."/>
            <person name="Ghai R."/>
            <person name="Kavagutti S V."/>
        </authorList>
    </citation>
    <scope>NUCLEOTIDE SEQUENCE</scope>
</reference>
<organism evidence="1">
    <name type="scientific">freshwater metagenome</name>
    <dbReference type="NCBI Taxonomy" id="449393"/>
    <lineage>
        <taxon>unclassified sequences</taxon>
        <taxon>metagenomes</taxon>
        <taxon>ecological metagenomes</taxon>
    </lineage>
</organism>
<proteinExistence type="predicted"/>